<evidence type="ECO:0000313" key="14">
    <source>
        <dbReference type="Proteomes" id="UP000289340"/>
    </source>
</evidence>
<dbReference type="GO" id="GO:0005886">
    <property type="term" value="C:plasma membrane"/>
    <property type="evidence" value="ECO:0007669"/>
    <property type="project" value="UniProtKB-SubCell"/>
</dbReference>
<reference evidence="13 14" key="1">
    <citation type="submission" date="2018-09" db="EMBL/GenBank/DDBJ databases">
        <title>A high-quality reference genome of wild soybean provides a powerful tool to mine soybean genomes.</title>
        <authorList>
            <person name="Xie M."/>
            <person name="Chung C.Y.L."/>
            <person name="Li M.-W."/>
            <person name="Wong F.-L."/>
            <person name="Chan T.-F."/>
            <person name="Lam H.-M."/>
        </authorList>
    </citation>
    <scope>NUCLEOTIDE SEQUENCE [LARGE SCALE GENOMIC DNA]</scope>
    <source>
        <strain evidence="14">cv. W05</strain>
        <tissue evidence="13">Hypocotyl of etiolated seedlings</tissue>
    </source>
</reference>
<dbReference type="PANTHER" id="PTHR48063">
    <property type="entry name" value="LRR RECEPTOR-LIKE KINASE"/>
    <property type="match status" value="1"/>
</dbReference>
<protein>
    <submittedName>
        <fullName evidence="13">Receptor-like protein EIX2</fullName>
    </submittedName>
</protein>
<evidence type="ECO:0000256" key="11">
    <source>
        <dbReference type="ARBA" id="ARBA00023180"/>
    </source>
</evidence>
<dbReference type="PRINTS" id="PR00019">
    <property type="entry name" value="LEURICHRPT"/>
</dbReference>
<sequence>MEHLDFSSNYDSSEMQIPEYIGSFKNLRYLNLSYIGLSGRIPYELGNLLKLEYLDLQENFLDGAIPSQLGNLTSLRYLDLSYNFEIDGEIPCQFRNLSQLQYLDLEGTHLSGAIPFQIGNLPILNTLKLGQNLDVKSMDTMWLSSLYSLTHLGLDSLHNLDSSHHLLQTISKLFANLRELRLVGCSLLDDDIQSLFHSHSNFSTSLVILDLSSNMLTSSTFQLLLNISLNLEELYLSHNNIVLPSPFHSYFPSLVILDLSYNNMTSLVFQVIFHWLFNFTNLQTLHLVGNLLEGSIPDGFGKTGMLPNLTNLPSLRNLNLSYNRLTREIPKSIGLLYELMSLHLEENYLVGDIIESHLTNLTKLEELDLTDNSLSLNFGTTWVPPFQLYVLGLASCTIPNLPMRLTMDYEISVLLNSNKIEGGIPTFLSQVTILDLSKNKISDLNTFLCGKGAATNMLILDLSNNQIMGKLPDCWEHHNSLQVLDLTNNRLSGKIPESMDTLVNLEALILRNNSLIGELPFTLKNCTSLVTFDVSENLLSGPIPSWIGESLQRLKILSL</sequence>
<evidence type="ECO:0000313" key="13">
    <source>
        <dbReference type="EMBL" id="RZC23957.1"/>
    </source>
</evidence>
<keyword evidence="9" id="KW-0472">Membrane</keyword>
<keyword evidence="8" id="KW-1133">Transmembrane helix</keyword>
<dbReference type="SMART" id="SM00365">
    <property type="entry name" value="LRR_SD22"/>
    <property type="match status" value="5"/>
</dbReference>
<evidence type="ECO:0000256" key="7">
    <source>
        <dbReference type="ARBA" id="ARBA00022737"/>
    </source>
</evidence>
<dbReference type="AlphaFoldDB" id="A0A445LLG3"/>
<evidence type="ECO:0000256" key="5">
    <source>
        <dbReference type="ARBA" id="ARBA00022692"/>
    </source>
</evidence>
<proteinExistence type="inferred from homology"/>
<evidence type="ECO:0000259" key="12">
    <source>
        <dbReference type="Pfam" id="PF23598"/>
    </source>
</evidence>
<organism evidence="13 14">
    <name type="scientific">Glycine soja</name>
    <name type="common">Wild soybean</name>
    <dbReference type="NCBI Taxonomy" id="3848"/>
    <lineage>
        <taxon>Eukaryota</taxon>
        <taxon>Viridiplantae</taxon>
        <taxon>Streptophyta</taxon>
        <taxon>Embryophyta</taxon>
        <taxon>Tracheophyta</taxon>
        <taxon>Spermatophyta</taxon>
        <taxon>Magnoliopsida</taxon>
        <taxon>eudicotyledons</taxon>
        <taxon>Gunneridae</taxon>
        <taxon>Pentapetalae</taxon>
        <taxon>rosids</taxon>
        <taxon>fabids</taxon>
        <taxon>Fabales</taxon>
        <taxon>Fabaceae</taxon>
        <taxon>Papilionoideae</taxon>
        <taxon>50 kb inversion clade</taxon>
        <taxon>NPAAA clade</taxon>
        <taxon>indigoferoid/millettioid clade</taxon>
        <taxon>Phaseoleae</taxon>
        <taxon>Glycine</taxon>
        <taxon>Glycine subgen. Soja</taxon>
    </lineage>
</organism>
<keyword evidence="10 13" id="KW-0675">Receptor</keyword>
<dbReference type="Gene3D" id="3.80.10.10">
    <property type="entry name" value="Ribonuclease Inhibitor"/>
    <property type="match status" value="4"/>
</dbReference>
<evidence type="ECO:0000256" key="6">
    <source>
        <dbReference type="ARBA" id="ARBA00022729"/>
    </source>
</evidence>
<evidence type="ECO:0000256" key="10">
    <source>
        <dbReference type="ARBA" id="ARBA00023170"/>
    </source>
</evidence>
<evidence type="ECO:0000256" key="3">
    <source>
        <dbReference type="ARBA" id="ARBA00022475"/>
    </source>
</evidence>
<comment type="similarity">
    <text evidence="2">Belongs to the RLP family.</text>
</comment>
<name>A0A445LLG3_GLYSO</name>
<dbReference type="PANTHER" id="PTHR48063:SF98">
    <property type="entry name" value="LRR RECEPTOR-LIKE SERINE_THREONINE-PROTEIN KINASE FLS2"/>
    <property type="match status" value="1"/>
</dbReference>
<keyword evidence="6" id="KW-0732">Signal</keyword>
<dbReference type="Pfam" id="PF00560">
    <property type="entry name" value="LRR_1"/>
    <property type="match status" value="3"/>
</dbReference>
<evidence type="ECO:0000256" key="9">
    <source>
        <dbReference type="ARBA" id="ARBA00023136"/>
    </source>
</evidence>
<dbReference type="InterPro" id="IPR046956">
    <property type="entry name" value="RLP23-like"/>
</dbReference>
<dbReference type="PROSITE" id="PS51450">
    <property type="entry name" value="LRR"/>
    <property type="match status" value="1"/>
</dbReference>
<keyword evidence="7" id="KW-0677">Repeat</keyword>
<dbReference type="InterPro" id="IPR001611">
    <property type="entry name" value="Leu-rich_rpt"/>
</dbReference>
<keyword evidence="4" id="KW-0433">Leucine-rich repeat</keyword>
<comment type="caution">
    <text evidence="13">The sequence shown here is derived from an EMBL/GenBank/DDBJ whole genome shotgun (WGS) entry which is preliminary data.</text>
</comment>
<dbReference type="FunFam" id="3.80.10.10:FF:000383">
    <property type="entry name" value="Leucine-rich repeat receptor protein kinase EMS1"/>
    <property type="match status" value="1"/>
</dbReference>
<accession>A0A445LLG3</accession>
<evidence type="ECO:0000256" key="2">
    <source>
        <dbReference type="ARBA" id="ARBA00009592"/>
    </source>
</evidence>
<dbReference type="SMART" id="SM00369">
    <property type="entry name" value="LRR_TYP"/>
    <property type="match status" value="9"/>
</dbReference>
<dbReference type="InterPro" id="IPR003591">
    <property type="entry name" value="Leu-rich_rpt_typical-subtyp"/>
</dbReference>
<dbReference type="EMBL" id="QZWG01000002">
    <property type="protein sequence ID" value="RZC23957.1"/>
    <property type="molecule type" value="Genomic_DNA"/>
</dbReference>
<keyword evidence="11" id="KW-0325">Glycoprotein</keyword>
<keyword evidence="5" id="KW-0812">Transmembrane</keyword>
<feature type="domain" description="Disease resistance R13L4/SHOC-2-like LRR" evidence="12">
    <location>
        <begin position="67"/>
        <end position="266"/>
    </location>
</feature>
<gene>
    <name evidence="13" type="ORF">D0Y65_003319</name>
</gene>
<evidence type="ECO:0000256" key="8">
    <source>
        <dbReference type="ARBA" id="ARBA00022989"/>
    </source>
</evidence>
<dbReference type="FunFam" id="3.80.10.10:FF:000041">
    <property type="entry name" value="LRR receptor-like serine/threonine-protein kinase ERECTA"/>
    <property type="match status" value="1"/>
</dbReference>
<evidence type="ECO:0000256" key="4">
    <source>
        <dbReference type="ARBA" id="ARBA00022614"/>
    </source>
</evidence>
<dbReference type="InterPro" id="IPR032675">
    <property type="entry name" value="LRR_dom_sf"/>
</dbReference>
<evidence type="ECO:0000256" key="1">
    <source>
        <dbReference type="ARBA" id="ARBA00004251"/>
    </source>
</evidence>
<dbReference type="SUPFAM" id="SSF52058">
    <property type="entry name" value="L domain-like"/>
    <property type="match status" value="2"/>
</dbReference>
<dbReference type="InterPro" id="IPR055414">
    <property type="entry name" value="LRR_R13L4/SHOC2-like"/>
</dbReference>
<keyword evidence="14" id="KW-1185">Reference proteome</keyword>
<dbReference type="Proteomes" id="UP000289340">
    <property type="component" value="Chromosome 2"/>
</dbReference>
<dbReference type="Pfam" id="PF23598">
    <property type="entry name" value="LRR_14"/>
    <property type="match status" value="1"/>
</dbReference>
<dbReference type="Pfam" id="PF13855">
    <property type="entry name" value="LRR_8"/>
    <property type="match status" value="1"/>
</dbReference>
<keyword evidence="3" id="KW-1003">Cell membrane</keyword>
<comment type="subcellular location">
    <subcellularLocation>
        <location evidence="1">Cell membrane</location>
        <topology evidence="1">Single-pass type I membrane protein</topology>
    </subcellularLocation>
</comment>